<organism evidence="1 2">
    <name type="scientific">Bradyrhizobium uaiense</name>
    <dbReference type="NCBI Taxonomy" id="2594946"/>
    <lineage>
        <taxon>Bacteria</taxon>
        <taxon>Pseudomonadati</taxon>
        <taxon>Pseudomonadota</taxon>
        <taxon>Alphaproteobacteria</taxon>
        <taxon>Hyphomicrobiales</taxon>
        <taxon>Nitrobacteraceae</taxon>
        <taxon>Bradyrhizobium</taxon>
    </lineage>
</organism>
<evidence type="ECO:0000313" key="1">
    <source>
        <dbReference type="EMBL" id="NEV03111.1"/>
    </source>
</evidence>
<name>A0A6P1C029_9BRAD</name>
<accession>A0A6P1C029</accession>
<feature type="non-terminal residue" evidence="1">
    <location>
        <position position="1"/>
    </location>
</feature>
<gene>
    <name evidence="1" type="ORF">FNJ47_47600</name>
</gene>
<keyword evidence="2" id="KW-1185">Reference proteome</keyword>
<comment type="caution">
    <text evidence="1">The sequence shown here is derived from an EMBL/GenBank/DDBJ whole genome shotgun (WGS) entry which is preliminary data.</text>
</comment>
<dbReference type="EMBL" id="VKHP01000719">
    <property type="protein sequence ID" value="NEV03111.1"/>
    <property type="molecule type" value="Genomic_DNA"/>
</dbReference>
<feature type="non-terminal residue" evidence="1">
    <location>
        <position position="84"/>
    </location>
</feature>
<dbReference type="AlphaFoldDB" id="A0A6P1C029"/>
<reference evidence="1 2" key="1">
    <citation type="journal article" date="2020" name="Arch. Microbiol.">
        <title>Bradyrhizobium uaiense sp. nov., a new highly efficient cowpea symbiont.</title>
        <authorList>
            <person name="Cabral Michel D."/>
            <person name="Azarias Guimaraes A."/>
            <person name="Martins da Costa E."/>
            <person name="Soares de Carvalho T."/>
            <person name="Balsanelli E."/>
            <person name="Willems A."/>
            <person name="Maltempi de Souza E."/>
            <person name="de Souza Moreira F.M."/>
        </authorList>
    </citation>
    <scope>NUCLEOTIDE SEQUENCE [LARGE SCALE GENOMIC DNA]</scope>
    <source>
        <strain evidence="1 2">UFLA 03-164</strain>
    </source>
</reference>
<protein>
    <submittedName>
        <fullName evidence="1">Transposase</fullName>
    </submittedName>
</protein>
<sequence>TRLGKITRAGDEDLRRLLVIGATAVIQRASSGRGPHSRWLLALIKRKPPKLAAVALANKGARIPWKLMTSNESYDVARLDAAGA</sequence>
<evidence type="ECO:0000313" key="2">
    <source>
        <dbReference type="Proteomes" id="UP000468531"/>
    </source>
</evidence>
<dbReference type="Proteomes" id="UP000468531">
    <property type="component" value="Unassembled WGS sequence"/>
</dbReference>
<proteinExistence type="predicted"/>